<dbReference type="SMART" id="SM00060">
    <property type="entry name" value="FN3"/>
    <property type="match status" value="1"/>
</dbReference>
<reference evidence="3" key="1">
    <citation type="submission" date="2021-12" db="EMBL/GenBank/DDBJ databases">
        <title>Prjna785345.</title>
        <authorList>
            <person name="Rujirawat T."/>
            <person name="Krajaejun T."/>
        </authorList>
    </citation>
    <scope>NUCLEOTIDE SEQUENCE</scope>
    <source>
        <strain evidence="3">Pi057C3</strain>
    </source>
</reference>
<keyword evidence="4" id="KW-1185">Reference proteome</keyword>
<feature type="domain" description="Fibronectin type-III" evidence="2">
    <location>
        <begin position="243"/>
        <end position="343"/>
    </location>
</feature>
<comment type="caution">
    <text evidence="3">The sequence shown here is derived from an EMBL/GenBank/DDBJ whole genome shotgun (WGS) entry which is preliminary data.</text>
</comment>
<proteinExistence type="predicted"/>
<dbReference type="InterPro" id="IPR005135">
    <property type="entry name" value="Endo/exonuclease/phosphatase"/>
</dbReference>
<evidence type="ECO:0000313" key="3">
    <source>
        <dbReference type="EMBL" id="KAJ0400894.1"/>
    </source>
</evidence>
<dbReference type="InterPro" id="IPR050410">
    <property type="entry name" value="CCR4/nocturin_mRNA_transcr"/>
</dbReference>
<dbReference type="InterPro" id="IPR036691">
    <property type="entry name" value="Endo/exonu/phosph_ase_sf"/>
</dbReference>
<gene>
    <name evidence="3" type="ORF">P43SY_004506</name>
</gene>
<name>A0AAD5M1G0_PYTIN</name>
<dbReference type="PANTHER" id="PTHR12121:SF34">
    <property type="entry name" value="PROTEIN ANGEL"/>
    <property type="match status" value="1"/>
</dbReference>
<accession>A0AAD5M1G0</accession>
<protein>
    <recommendedName>
        <fullName evidence="2">Fibronectin type-III domain-containing protein</fullName>
    </recommendedName>
</protein>
<feature type="compositionally biased region" description="Polar residues" evidence="1">
    <location>
        <begin position="332"/>
        <end position="343"/>
    </location>
</feature>
<dbReference type="AlphaFoldDB" id="A0AAD5M1G0"/>
<organism evidence="3 4">
    <name type="scientific">Pythium insidiosum</name>
    <name type="common">Pythiosis disease agent</name>
    <dbReference type="NCBI Taxonomy" id="114742"/>
    <lineage>
        <taxon>Eukaryota</taxon>
        <taxon>Sar</taxon>
        <taxon>Stramenopiles</taxon>
        <taxon>Oomycota</taxon>
        <taxon>Peronosporomycetes</taxon>
        <taxon>Pythiales</taxon>
        <taxon>Pythiaceae</taxon>
        <taxon>Pythium</taxon>
    </lineage>
</organism>
<dbReference type="InterPro" id="IPR003961">
    <property type="entry name" value="FN3_dom"/>
</dbReference>
<dbReference type="SUPFAM" id="SSF49265">
    <property type="entry name" value="Fibronectin type III"/>
    <property type="match status" value="1"/>
</dbReference>
<sequence length="574" mass="64074">MPTGRMNARTLIPARADVAELSELADLEKLSVLSYNVLSQMGARRLLRGDAAYVDSALLSFLHRRDVLLREVLSYDADILCLQEADDYDDFWFVRLTDAGYDSVFASSPSGARDDGLLIAFRRERFQLFRSETIDLNAVASLVSDPNLEAKCRQDRIALLLQLQPWERSRLPSAVCVVTTQLASDPAHELVRVLQTEFLCREIARVNADFQLPIVLTGSLNALPGSDVYHVLHTGRRRPRPSAPQQVERPEPQDATPSSVRLTWRRPASGDAPILGFKIAVKNCTSATLGFNMHEIDVDGAVCEHTVTMLSAGTPYQFRVAARSHIGLGPFSQPSWPITTPQAAPSKAESKANEDDDEQKQDRVLYVVDDVPPLVKPFSPSFGSGRTPRFDGGNKNMAVSPRKLLQSHWSADAKRYATLAPRADRDDALVHGEQLESAYAQYQGHLSEPEFTFASAKFIGTVDYIFYSSTQFAPFQLLALPTLEELERLGVDVRCPSAAQDSEWAKHKPRDWRDTLRQAKHDELTYMGEWVAPQLPNAFQRAIPWLPNRVFPSDHLALLCVLAVQRDELAVGWN</sequence>
<evidence type="ECO:0000313" key="4">
    <source>
        <dbReference type="Proteomes" id="UP001209570"/>
    </source>
</evidence>
<dbReference type="PANTHER" id="PTHR12121">
    <property type="entry name" value="CARBON CATABOLITE REPRESSOR PROTEIN 4"/>
    <property type="match status" value="1"/>
</dbReference>
<dbReference type="Proteomes" id="UP001209570">
    <property type="component" value="Unassembled WGS sequence"/>
</dbReference>
<dbReference type="Pfam" id="PF00041">
    <property type="entry name" value="fn3"/>
    <property type="match status" value="1"/>
</dbReference>
<dbReference type="PROSITE" id="PS50853">
    <property type="entry name" value="FN3"/>
    <property type="match status" value="1"/>
</dbReference>
<evidence type="ECO:0000256" key="1">
    <source>
        <dbReference type="SAM" id="MobiDB-lite"/>
    </source>
</evidence>
<dbReference type="CDD" id="cd00063">
    <property type="entry name" value="FN3"/>
    <property type="match status" value="1"/>
</dbReference>
<dbReference type="Gene3D" id="3.60.10.10">
    <property type="entry name" value="Endonuclease/exonuclease/phosphatase"/>
    <property type="match status" value="2"/>
</dbReference>
<dbReference type="GO" id="GO:0000175">
    <property type="term" value="F:3'-5'-RNA exonuclease activity"/>
    <property type="evidence" value="ECO:0007669"/>
    <property type="project" value="TreeGrafter"/>
</dbReference>
<dbReference type="InterPro" id="IPR036116">
    <property type="entry name" value="FN3_sf"/>
</dbReference>
<feature type="region of interest" description="Disordered" evidence="1">
    <location>
        <begin position="331"/>
        <end position="360"/>
    </location>
</feature>
<dbReference type="Pfam" id="PF03372">
    <property type="entry name" value="Exo_endo_phos"/>
    <property type="match status" value="1"/>
</dbReference>
<evidence type="ECO:0000259" key="2">
    <source>
        <dbReference type="PROSITE" id="PS50853"/>
    </source>
</evidence>
<dbReference type="SUPFAM" id="SSF56219">
    <property type="entry name" value="DNase I-like"/>
    <property type="match status" value="1"/>
</dbReference>
<dbReference type="EMBL" id="JAKCXM010000143">
    <property type="protein sequence ID" value="KAJ0400894.1"/>
    <property type="molecule type" value="Genomic_DNA"/>
</dbReference>
<feature type="region of interest" description="Disordered" evidence="1">
    <location>
        <begin position="236"/>
        <end position="259"/>
    </location>
</feature>